<feature type="transmembrane region" description="Helical" evidence="1">
    <location>
        <begin position="7"/>
        <end position="29"/>
    </location>
</feature>
<feature type="transmembrane region" description="Helical" evidence="1">
    <location>
        <begin position="81"/>
        <end position="101"/>
    </location>
</feature>
<feature type="transmembrane region" description="Helical" evidence="1">
    <location>
        <begin position="113"/>
        <end position="136"/>
    </location>
</feature>
<dbReference type="AlphaFoldDB" id="A0A5B9P9U0"/>
<accession>A0A5B9P9U0</accession>
<keyword evidence="1" id="KW-0472">Membrane</keyword>
<keyword evidence="1" id="KW-0812">Transmembrane</keyword>
<organism evidence="2 3">
    <name type="scientific">Mariniblastus fucicola</name>
    <dbReference type="NCBI Taxonomy" id="980251"/>
    <lineage>
        <taxon>Bacteria</taxon>
        <taxon>Pseudomonadati</taxon>
        <taxon>Planctomycetota</taxon>
        <taxon>Planctomycetia</taxon>
        <taxon>Pirellulales</taxon>
        <taxon>Pirellulaceae</taxon>
        <taxon>Mariniblastus</taxon>
    </lineage>
</organism>
<keyword evidence="3" id="KW-1185">Reference proteome</keyword>
<reference evidence="2 3" key="1">
    <citation type="submission" date="2019-08" db="EMBL/GenBank/DDBJ databases">
        <title>Deep-cultivation of Planctomycetes and their phenomic and genomic characterization uncovers novel biology.</title>
        <authorList>
            <person name="Wiegand S."/>
            <person name="Jogler M."/>
            <person name="Boedeker C."/>
            <person name="Pinto D."/>
            <person name="Vollmers J."/>
            <person name="Rivas-Marin E."/>
            <person name="Kohn T."/>
            <person name="Peeters S.H."/>
            <person name="Heuer A."/>
            <person name="Rast P."/>
            <person name="Oberbeckmann S."/>
            <person name="Bunk B."/>
            <person name="Jeske O."/>
            <person name="Meyerdierks A."/>
            <person name="Storesund J.E."/>
            <person name="Kallscheuer N."/>
            <person name="Luecker S."/>
            <person name="Lage O.M."/>
            <person name="Pohl T."/>
            <person name="Merkel B.J."/>
            <person name="Hornburger P."/>
            <person name="Mueller R.-W."/>
            <person name="Bruemmer F."/>
            <person name="Labrenz M."/>
            <person name="Spormann A.M."/>
            <person name="Op den Camp H."/>
            <person name="Overmann J."/>
            <person name="Amann R."/>
            <person name="Jetten M.S.M."/>
            <person name="Mascher T."/>
            <person name="Medema M.H."/>
            <person name="Devos D.P."/>
            <person name="Kaster A.-K."/>
            <person name="Ovreas L."/>
            <person name="Rohde M."/>
            <person name="Galperin M.Y."/>
            <person name="Jogler C."/>
        </authorList>
    </citation>
    <scope>NUCLEOTIDE SEQUENCE [LARGE SCALE GENOMIC DNA]</scope>
    <source>
        <strain evidence="2 3">FC18</strain>
    </source>
</reference>
<feature type="transmembrane region" description="Helical" evidence="1">
    <location>
        <begin position="41"/>
        <end position="69"/>
    </location>
</feature>
<dbReference type="Proteomes" id="UP000322214">
    <property type="component" value="Chromosome"/>
</dbReference>
<evidence type="ECO:0000313" key="3">
    <source>
        <dbReference type="Proteomes" id="UP000322214"/>
    </source>
</evidence>
<dbReference type="KEGG" id="mff:MFFC18_18760"/>
<protein>
    <submittedName>
        <fullName evidence="2">Uncharacterized protein</fullName>
    </submittedName>
</protein>
<keyword evidence="1" id="KW-1133">Transmembrane helix</keyword>
<dbReference type="EMBL" id="CP042912">
    <property type="protein sequence ID" value="QEG22015.1"/>
    <property type="molecule type" value="Genomic_DNA"/>
</dbReference>
<sequence length="144" mass="15202">MHNLKRLALPIFIAAIAYGMLFGIVDIFLTGGFALDLGGLGMLLIALPAVGALMSVFLFSCFVTLGALLRVTPARANTNKTAEIALGSFSMLPAWMASYVLMGLENGFSFTPLHHSITLVTALAIGTISVAIANSVKERGITMR</sequence>
<evidence type="ECO:0000256" key="1">
    <source>
        <dbReference type="SAM" id="Phobius"/>
    </source>
</evidence>
<dbReference type="RefSeq" id="WP_148618745.1">
    <property type="nucleotide sequence ID" value="NZ_CP042912.1"/>
</dbReference>
<gene>
    <name evidence="2" type="ORF">MFFC18_18760</name>
</gene>
<proteinExistence type="predicted"/>
<evidence type="ECO:0000313" key="2">
    <source>
        <dbReference type="EMBL" id="QEG22015.1"/>
    </source>
</evidence>
<name>A0A5B9P9U0_9BACT</name>